<sequence>MIEASQAITSELNFDSLFRIISDQIGKILAVQKCSIFLIDDTECNLCSFVSPDLAANQIQFPKDQGIAGWVYCNQTPQMVNDAYGDPRFNQWVDRKTGSRTVNLICVPLVGRQQLCIGTMQVLNKKNGDFTQEDVDILTYMASYVAIALENSFLVKELKATDRARQKAIHHLSHEMKTPLSILSAVLGRCAHLAHDHDLLHLDKTLQRGMRSIRRLADIQEKVGDIIGQKMAHCERQYVTIFQNLIDLIDEAGEDPTLNCEPISHHVIDRIRSILALGDAKVEKIQLDRFLKTTVHHIQTRIAHRSLNLTVNVEDDLLVNMDPTILRKICDGLLKNAVENTPDEGWIVLQVGQSDDQIVFAVRDHGVGITEEDQRHIFKGFFHTQATLEYRSGRPYAFNAGGAGMDLLRMRTFAERLGFTIAFTSRRCRFIAATTDRCPGNIRRCPHIQSAADCINSGGSTFTVTFPSKVSAFRGSPATAGRRWTCAGFHGLIGSGNVASRTETPSTVNRCWE</sequence>
<dbReference type="InterPro" id="IPR050351">
    <property type="entry name" value="BphY/WalK/GraS-like"/>
</dbReference>
<comment type="catalytic activity">
    <reaction evidence="1">
        <text>ATP + protein L-histidine = ADP + protein N-phospho-L-histidine.</text>
        <dbReference type="EC" id="2.7.13.3"/>
    </reaction>
</comment>
<dbReference type="InterPro" id="IPR036097">
    <property type="entry name" value="HisK_dim/P_sf"/>
</dbReference>
<proteinExistence type="predicted"/>
<dbReference type="GO" id="GO:0005886">
    <property type="term" value="C:plasma membrane"/>
    <property type="evidence" value="ECO:0007669"/>
    <property type="project" value="TreeGrafter"/>
</dbReference>
<evidence type="ECO:0000256" key="1">
    <source>
        <dbReference type="ARBA" id="ARBA00000085"/>
    </source>
</evidence>
<gene>
    <name evidence="8" type="ORF">DSCW_32810</name>
</gene>
<evidence type="ECO:0000259" key="7">
    <source>
        <dbReference type="PROSITE" id="PS50109"/>
    </source>
</evidence>
<evidence type="ECO:0000256" key="5">
    <source>
        <dbReference type="ARBA" id="ARBA00022777"/>
    </source>
</evidence>
<dbReference type="GO" id="GO:0004721">
    <property type="term" value="F:phosphoprotein phosphatase activity"/>
    <property type="evidence" value="ECO:0007669"/>
    <property type="project" value="TreeGrafter"/>
</dbReference>
<keyword evidence="9" id="KW-1185">Reference proteome</keyword>
<dbReference type="EMBL" id="AP021875">
    <property type="protein sequence ID" value="BBO75864.1"/>
    <property type="molecule type" value="Genomic_DNA"/>
</dbReference>
<dbReference type="PROSITE" id="PS50109">
    <property type="entry name" value="HIS_KIN"/>
    <property type="match status" value="1"/>
</dbReference>
<dbReference type="InterPro" id="IPR036890">
    <property type="entry name" value="HATPase_C_sf"/>
</dbReference>
<dbReference type="EC" id="2.7.13.3" evidence="2"/>
<evidence type="ECO:0000256" key="4">
    <source>
        <dbReference type="ARBA" id="ARBA00022679"/>
    </source>
</evidence>
<dbReference type="InterPro" id="IPR005467">
    <property type="entry name" value="His_kinase_dom"/>
</dbReference>
<dbReference type="SUPFAM" id="SSF55781">
    <property type="entry name" value="GAF domain-like"/>
    <property type="match status" value="1"/>
</dbReference>
<dbReference type="Gene3D" id="3.30.565.10">
    <property type="entry name" value="Histidine kinase-like ATPase, C-terminal domain"/>
    <property type="match status" value="1"/>
</dbReference>
<keyword evidence="3" id="KW-0597">Phosphoprotein</keyword>
<dbReference type="Gene3D" id="3.30.450.40">
    <property type="match status" value="1"/>
</dbReference>
<dbReference type="Pfam" id="PF01590">
    <property type="entry name" value="GAF"/>
    <property type="match status" value="1"/>
</dbReference>
<dbReference type="PANTHER" id="PTHR45453:SF1">
    <property type="entry name" value="PHOSPHATE REGULON SENSOR PROTEIN PHOR"/>
    <property type="match status" value="1"/>
</dbReference>
<name>A0A5K7ZBQ1_9BACT</name>
<dbReference type="CDD" id="cd00082">
    <property type="entry name" value="HisKA"/>
    <property type="match status" value="1"/>
</dbReference>
<dbReference type="AlphaFoldDB" id="A0A5K7ZBQ1"/>
<dbReference type="InterPro" id="IPR003661">
    <property type="entry name" value="HisK_dim/P_dom"/>
</dbReference>
<evidence type="ECO:0000313" key="9">
    <source>
        <dbReference type="Proteomes" id="UP000427769"/>
    </source>
</evidence>
<evidence type="ECO:0000313" key="8">
    <source>
        <dbReference type="EMBL" id="BBO75864.1"/>
    </source>
</evidence>
<keyword evidence="5" id="KW-0418">Kinase</keyword>
<keyword evidence="6" id="KW-0902">Two-component regulatory system</keyword>
<dbReference type="SUPFAM" id="SSF55874">
    <property type="entry name" value="ATPase domain of HSP90 chaperone/DNA topoisomerase II/histidine kinase"/>
    <property type="match status" value="1"/>
</dbReference>
<dbReference type="SUPFAM" id="SSF47384">
    <property type="entry name" value="Homodimeric domain of signal transducing histidine kinase"/>
    <property type="match status" value="1"/>
</dbReference>
<organism evidence="8 9">
    <name type="scientific">Desulfosarcina widdelii</name>
    <dbReference type="NCBI Taxonomy" id="947919"/>
    <lineage>
        <taxon>Bacteria</taxon>
        <taxon>Pseudomonadati</taxon>
        <taxon>Thermodesulfobacteriota</taxon>
        <taxon>Desulfobacteria</taxon>
        <taxon>Desulfobacterales</taxon>
        <taxon>Desulfosarcinaceae</taxon>
        <taxon>Desulfosarcina</taxon>
    </lineage>
</organism>
<dbReference type="GO" id="GO:0016036">
    <property type="term" value="P:cellular response to phosphate starvation"/>
    <property type="evidence" value="ECO:0007669"/>
    <property type="project" value="TreeGrafter"/>
</dbReference>
<evidence type="ECO:0000256" key="3">
    <source>
        <dbReference type="ARBA" id="ARBA00022553"/>
    </source>
</evidence>
<dbReference type="SMART" id="SM00065">
    <property type="entry name" value="GAF"/>
    <property type="match status" value="1"/>
</dbReference>
<keyword evidence="4" id="KW-0808">Transferase</keyword>
<dbReference type="GO" id="GO:0000155">
    <property type="term" value="F:phosphorelay sensor kinase activity"/>
    <property type="evidence" value="ECO:0007669"/>
    <property type="project" value="InterPro"/>
</dbReference>
<evidence type="ECO:0000256" key="6">
    <source>
        <dbReference type="ARBA" id="ARBA00023012"/>
    </source>
</evidence>
<dbReference type="Proteomes" id="UP000427769">
    <property type="component" value="Chromosome"/>
</dbReference>
<evidence type="ECO:0000256" key="2">
    <source>
        <dbReference type="ARBA" id="ARBA00012438"/>
    </source>
</evidence>
<accession>A0A5K7ZBQ1</accession>
<feature type="domain" description="Histidine kinase" evidence="7">
    <location>
        <begin position="171"/>
        <end position="470"/>
    </location>
</feature>
<dbReference type="Pfam" id="PF02518">
    <property type="entry name" value="HATPase_c"/>
    <property type="match status" value="1"/>
</dbReference>
<dbReference type="PANTHER" id="PTHR45453">
    <property type="entry name" value="PHOSPHATE REGULON SENSOR PROTEIN PHOR"/>
    <property type="match status" value="1"/>
</dbReference>
<dbReference type="InterPro" id="IPR003594">
    <property type="entry name" value="HATPase_dom"/>
</dbReference>
<protein>
    <recommendedName>
        <fullName evidence="2">histidine kinase</fullName>
        <ecNumber evidence="2">2.7.13.3</ecNumber>
    </recommendedName>
</protein>
<dbReference type="InterPro" id="IPR003018">
    <property type="entry name" value="GAF"/>
</dbReference>
<dbReference type="KEGG" id="dwd:DSCW_32810"/>
<dbReference type="InterPro" id="IPR029016">
    <property type="entry name" value="GAF-like_dom_sf"/>
</dbReference>
<reference evidence="8 9" key="1">
    <citation type="submission" date="2019-11" db="EMBL/GenBank/DDBJ databases">
        <title>Comparative genomics of hydrocarbon-degrading Desulfosarcina strains.</title>
        <authorList>
            <person name="Watanabe M."/>
            <person name="Kojima H."/>
            <person name="Fukui M."/>
        </authorList>
    </citation>
    <scope>NUCLEOTIDE SEQUENCE [LARGE SCALE GENOMIC DNA]</scope>
    <source>
        <strain evidence="8 9">PP31</strain>
    </source>
</reference>
<dbReference type="Gene3D" id="1.10.287.130">
    <property type="match status" value="1"/>
</dbReference>
<dbReference type="SMART" id="SM00387">
    <property type="entry name" value="HATPase_c"/>
    <property type="match status" value="1"/>
</dbReference>